<feature type="transmembrane region" description="Helical" evidence="1">
    <location>
        <begin position="63"/>
        <end position="90"/>
    </location>
</feature>
<dbReference type="OrthoDB" id="7819501at2759"/>
<dbReference type="Proteomes" id="UP000504633">
    <property type="component" value="Unplaced"/>
</dbReference>
<proteinExistence type="predicted"/>
<feature type="transmembrane region" description="Helical" evidence="1">
    <location>
        <begin position="21"/>
        <end position="43"/>
    </location>
</feature>
<evidence type="ECO:0000313" key="2">
    <source>
        <dbReference type="Proteomes" id="UP000504633"/>
    </source>
</evidence>
<accession>A0A6J1LDC2</accession>
<keyword evidence="1" id="KW-0812">Transmembrane</keyword>
<dbReference type="KEGG" id="dhe:111594884"/>
<keyword evidence="1" id="KW-0472">Membrane</keyword>
<dbReference type="OMA" id="MGHFNHC"/>
<keyword evidence="2" id="KW-1185">Reference proteome</keyword>
<organism evidence="2 3">
    <name type="scientific">Drosophila hydei</name>
    <name type="common">Fruit fly</name>
    <dbReference type="NCBI Taxonomy" id="7224"/>
    <lineage>
        <taxon>Eukaryota</taxon>
        <taxon>Metazoa</taxon>
        <taxon>Ecdysozoa</taxon>
        <taxon>Arthropoda</taxon>
        <taxon>Hexapoda</taxon>
        <taxon>Insecta</taxon>
        <taxon>Pterygota</taxon>
        <taxon>Neoptera</taxon>
        <taxon>Endopterygota</taxon>
        <taxon>Diptera</taxon>
        <taxon>Brachycera</taxon>
        <taxon>Muscomorpha</taxon>
        <taxon>Ephydroidea</taxon>
        <taxon>Drosophilidae</taxon>
        <taxon>Drosophila</taxon>
    </lineage>
</organism>
<dbReference type="InterPro" id="IPR031754">
    <property type="entry name" value="DUF4736"/>
</dbReference>
<dbReference type="Pfam" id="PF15883">
    <property type="entry name" value="DUF4736"/>
    <property type="match status" value="1"/>
</dbReference>
<dbReference type="RefSeq" id="XP_023164138.1">
    <property type="nucleotide sequence ID" value="XM_023308370.2"/>
</dbReference>
<sequence length="225" mass="26801">MLRQIRAISRFLFNHISDINYNIIVLIMLKVLCTIILMDYYYVYYGYDLLYWLDEIGQNPVEYLFSGIVLTVAVHVVMSCVEVIILSTLIRRNTCRYNKPRQHFEERYRRFVLMRLVQQLENALQIQKRCSGQQDQHNQQEDMTMLEDLHSSHQQIHLAVNAFRTSVAVLLWPNRADLQMDAFILYHIDEGQLTELKRHGYSLSQPDNRDIRNEHLKRLLNPPGY</sequence>
<evidence type="ECO:0000256" key="1">
    <source>
        <dbReference type="SAM" id="Phobius"/>
    </source>
</evidence>
<keyword evidence="1" id="KW-1133">Transmembrane helix</keyword>
<dbReference type="GeneID" id="111594884"/>
<dbReference type="AlphaFoldDB" id="A0A6J1LDC2"/>
<protein>
    <submittedName>
        <fullName evidence="3">Uncharacterized protein LOC111594884</fullName>
    </submittedName>
</protein>
<reference evidence="3" key="1">
    <citation type="submission" date="2025-08" db="UniProtKB">
        <authorList>
            <consortium name="RefSeq"/>
        </authorList>
    </citation>
    <scope>IDENTIFICATION</scope>
    <source>
        <strain evidence="3">15085-1641.00</strain>
        <tissue evidence="3">Whole body</tissue>
    </source>
</reference>
<name>A0A6J1LDC2_DROHY</name>
<gene>
    <name evidence="3" type="primary">LOC111594884</name>
</gene>
<evidence type="ECO:0000313" key="3">
    <source>
        <dbReference type="RefSeq" id="XP_023164138.1"/>
    </source>
</evidence>